<dbReference type="EMBL" id="PQGD01000002">
    <property type="protein sequence ID" value="POP50544.1"/>
    <property type="molecule type" value="Genomic_DNA"/>
</dbReference>
<gene>
    <name evidence="2" type="ORF">CHU32_03730</name>
    <name evidence="1" type="ORF">CHU33_20015</name>
</gene>
<dbReference type="RefSeq" id="WP_103677825.1">
    <property type="nucleotide sequence ID" value="NZ_PQGD01000002.1"/>
</dbReference>
<dbReference type="EMBL" id="PQGE01000020">
    <property type="protein sequence ID" value="POP42355.1"/>
    <property type="molecule type" value="Genomic_DNA"/>
</dbReference>
<dbReference type="AlphaFoldDB" id="A0A2P5GVG8"/>
<protein>
    <submittedName>
        <fullName evidence="2">Uncharacterized protein</fullName>
    </submittedName>
</protein>
<reference evidence="3 4" key="1">
    <citation type="submission" date="2018-01" db="EMBL/GenBank/DDBJ databases">
        <title>Superficieibacter electus gen. nov., sp. nov., an extended-spectrum beta-lactamase possessing member of the Enterobacteriaceae family, isolated from intensive care unit surfaces.</title>
        <authorList>
            <person name="Potter R.F."/>
            <person name="D'Souza A.W."/>
        </authorList>
    </citation>
    <scope>NUCLEOTIDE SEQUENCE [LARGE SCALE GENOMIC DNA]</scope>
    <source>
        <strain evidence="2 4">BP-1</strain>
        <strain evidence="1 3">BP-2</strain>
    </source>
</reference>
<evidence type="ECO:0000313" key="4">
    <source>
        <dbReference type="Proteomes" id="UP000247005"/>
    </source>
</evidence>
<dbReference type="Proteomes" id="UP000247005">
    <property type="component" value="Unassembled WGS sequence"/>
</dbReference>
<proteinExistence type="predicted"/>
<accession>A0A2P5GVG8</accession>
<name>A0A2P5GVG8_9ENTR</name>
<dbReference type="OrthoDB" id="6636861at2"/>
<organism evidence="2 4">
    <name type="scientific">Superficieibacter electus</name>
    <dbReference type="NCBI Taxonomy" id="2022662"/>
    <lineage>
        <taxon>Bacteria</taxon>
        <taxon>Pseudomonadati</taxon>
        <taxon>Pseudomonadota</taxon>
        <taxon>Gammaproteobacteria</taxon>
        <taxon>Enterobacterales</taxon>
        <taxon>Enterobacteriaceae</taxon>
        <taxon>Superficieibacter</taxon>
    </lineage>
</organism>
<dbReference type="Proteomes" id="UP000237073">
    <property type="component" value="Unassembled WGS sequence"/>
</dbReference>
<keyword evidence="3" id="KW-1185">Reference proteome</keyword>
<sequence length="66" mass="6962">MTNITIGTFCIHTSKWEKLGCRVVAHDDGVVVVKMLGGGYRGVSESSLEPTTQQAALKASRAALGN</sequence>
<comment type="caution">
    <text evidence="2">The sequence shown here is derived from an EMBL/GenBank/DDBJ whole genome shotgun (WGS) entry which is preliminary data.</text>
</comment>
<evidence type="ECO:0000313" key="1">
    <source>
        <dbReference type="EMBL" id="POP42355.1"/>
    </source>
</evidence>
<evidence type="ECO:0000313" key="2">
    <source>
        <dbReference type="EMBL" id="POP50544.1"/>
    </source>
</evidence>
<evidence type="ECO:0000313" key="3">
    <source>
        <dbReference type="Proteomes" id="UP000237073"/>
    </source>
</evidence>